<dbReference type="PANTHER" id="PTHR28620:SF1">
    <property type="entry name" value="CENP-V_GFA DOMAIN-CONTAINING PROTEIN"/>
    <property type="match status" value="1"/>
</dbReference>
<proteinExistence type="inferred from homology"/>
<dbReference type="SUPFAM" id="SSF51316">
    <property type="entry name" value="Mss4-like"/>
    <property type="match status" value="1"/>
</dbReference>
<evidence type="ECO:0000313" key="7">
    <source>
        <dbReference type="Proteomes" id="UP000185161"/>
    </source>
</evidence>
<evidence type="ECO:0000313" key="6">
    <source>
        <dbReference type="EMBL" id="RSV08397.1"/>
    </source>
</evidence>
<comment type="similarity">
    <text evidence="1">Belongs to the Gfa family.</text>
</comment>
<dbReference type="GO" id="GO:0046872">
    <property type="term" value="F:metal ion binding"/>
    <property type="evidence" value="ECO:0007669"/>
    <property type="project" value="UniProtKB-KW"/>
</dbReference>
<dbReference type="Gene3D" id="2.170.150.70">
    <property type="match status" value="1"/>
</dbReference>
<dbReference type="Proteomes" id="UP000185161">
    <property type="component" value="Chromosome"/>
</dbReference>
<dbReference type="GeneID" id="44131812"/>
<gene>
    <name evidence="5" type="ORF">BRX40_04485</name>
    <name evidence="6" type="ORF">CA257_01525</name>
</gene>
<keyword evidence="2" id="KW-0479">Metal-binding</keyword>
<dbReference type="STRING" id="93064.BRX40_04485"/>
<dbReference type="GO" id="GO:0016846">
    <property type="term" value="F:carbon-sulfur lyase activity"/>
    <property type="evidence" value="ECO:0007669"/>
    <property type="project" value="InterPro"/>
</dbReference>
<dbReference type="EMBL" id="CP018820">
    <property type="protein sequence ID" value="APR54810.1"/>
    <property type="molecule type" value="Genomic_DNA"/>
</dbReference>
<dbReference type="AlphaFoldDB" id="A0A1L6JH46"/>
<evidence type="ECO:0000313" key="5">
    <source>
        <dbReference type="EMBL" id="APR54810.1"/>
    </source>
</evidence>
<dbReference type="InterPro" id="IPR052355">
    <property type="entry name" value="CENP-V-like"/>
</dbReference>
<evidence type="ECO:0000256" key="2">
    <source>
        <dbReference type="ARBA" id="ARBA00022723"/>
    </source>
</evidence>
<sequence length="133" mass="14421">MTLTATCHCGATKIALPHPPTDAKQCNCTYCFKTGAIWSYYPPEAITILSGDVDKIYSASGGMNQHHFCSQCGISSWGDSPDWASVYNADGTPKNGDPNSFPTTRIAAVNIRLIDDFDITAVKVEQVDGRNSW</sequence>
<evidence type="ECO:0000256" key="3">
    <source>
        <dbReference type="ARBA" id="ARBA00022833"/>
    </source>
</evidence>
<dbReference type="InterPro" id="IPR006913">
    <property type="entry name" value="CENP-V/GFA"/>
</dbReference>
<dbReference type="OrthoDB" id="9805575at2"/>
<evidence type="ECO:0000313" key="8">
    <source>
        <dbReference type="Proteomes" id="UP000286681"/>
    </source>
</evidence>
<dbReference type="InterPro" id="IPR011057">
    <property type="entry name" value="Mss4-like_sf"/>
</dbReference>
<evidence type="ECO:0000256" key="1">
    <source>
        <dbReference type="ARBA" id="ARBA00005495"/>
    </source>
</evidence>
<reference evidence="7" key="2">
    <citation type="submission" date="2016-12" db="EMBL/GenBank/DDBJ databases">
        <title>Whole genome sequencing of Sphingomonas sp. ABOJV.</title>
        <authorList>
            <person name="Conlan S."/>
            <person name="Thomas P.J."/>
            <person name="Mullikin J."/>
            <person name="Palmore T.N."/>
            <person name="Frank K.M."/>
            <person name="Segre J.A."/>
        </authorList>
    </citation>
    <scope>NUCLEOTIDE SEQUENCE [LARGE SCALE GENOMIC DNA]</scope>
    <source>
        <strain evidence="7">ABOJV</strain>
    </source>
</reference>
<reference evidence="6 8" key="3">
    <citation type="submission" date="2018-07" db="EMBL/GenBank/DDBJ databases">
        <title>Genomic and Epidemiologic Investigation of an Indolent Hospital Outbreak.</title>
        <authorList>
            <person name="Johnson R.C."/>
            <person name="Deming C."/>
            <person name="Conlan S."/>
            <person name="Zellmer C.J."/>
            <person name="Michelin A.V."/>
            <person name="Lee-Lin S."/>
            <person name="Thomas P.J."/>
            <person name="Park M."/>
            <person name="Weingarten R.A."/>
            <person name="Less J."/>
            <person name="Dekker J.P."/>
            <person name="Frank K.M."/>
            <person name="Musser K.A."/>
            <person name="Mcquiston J.R."/>
            <person name="Henderson D.K."/>
            <person name="Lau A.F."/>
            <person name="Palmore T.N."/>
            <person name="Segre J.A."/>
        </authorList>
    </citation>
    <scope>NUCLEOTIDE SEQUENCE [LARGE SCALE GENOMIC DNA]</scope>
    <source>
        <strain evidence="6 8">SK-NIH.Env10_0317</strain>
    </source>
</reference>
<organism evidence="5 7">
    <name type="scientific">Sphingomonas koreensis</name>
    <dbReference type="NCBI Taxonomy" id="93064"/>
    <lineage>
        <taxon>Bacteria</taxon>
        <taxon>Pseudomonadati</taxon>
        <taxon>Pseudomonadota</taxon>
        <taxon>Alphaproteobacteria</taxon>
        <taxon>Sphingomonadales</taxon>
        <taxon>Sphingomonadaceae</taxon>
        <taxon>Sphingomonas</taxon>
    </lineage>
</organism>
<dbReference type="EMBL" id="QQWO01000001">
    <property type="protein sequence ID" value="RSV08397.1"/>
    <property type="molecule type" value="Genomic_DNA"/>
</dbReference>
<dbReference type="KEGG" id="skr:BRX40_04485"/>
<accession>A0A1L6JH46</accession>
<dbReference type="Pfam" id="PF04828">
    <property type="entry name" value="GFA"/>
    <property type="match status" value="1"/>
</dbReference>
<evidence type="ECO:0000259" key="4">
    <source>
        <dbReference type="PROSITE" id="PS51891"/>
    </source>
</evidence>
<dbReference type="PANTHER" id="PTHR28620">
    <property type="entry name" value="CENTROMERE PROTEIN V"/>
    <property type="match status" value="1"/>
</dbReference>
<reference evidence="5" key="1">
    <citation type="submission" date="2016-12" db="EMBL/GenBank/DDBJ databases">
        <title>Whole genome sequencing of Sphingomonas koreensis.</title>
        <authorList>
            <person name="Conlan S."/>
            <person name="Thomas P.J."/>
            <person name="Mullikin J."/>
            <person name="Palmore T.N."/>
            <person name="Frank K.M."/>
            <person name="Segre J.A."/>
        </authorList>
    </citation>
    <scope>NUCLEOTIDE SEQUENCE</scope>
    <source>
        <strain evidence="5">ABOJV</strain>
    </source>
</reference>
<name>A0A1L6JH46_9SPHN</name>
<keyword evidence="3" id="KW-0862">Zinc</keyword>
<dbReference type="RefSeq" id="WP_075153044.1">
    <property type="nucleotide sequence ID" value="NZ_CP018820.1"/>
</dbReference>
<dbReference type="Proteomes" id="UP000286681">
    <property type="component" value="Unassembled WGS sequence"/>
</dbReference>
<keyword evidence="7" id="KW-1185">Reference proteome</keyword>
<protein>
    <submittedName>
        <fullName evidence="5">Aldehyde-activating protein</fullName>
    </submittedName>
</protein>
<feature type="domain" description="CENP-V/GFA" evidence="4">
    <location>
        <begin position="3"/>
        <end position="115"/>
    </location>
</feature>
<dbReference type="PROSITE" id="PS51891">
    <property type="entry name" value="CENP_V_GFA"/>
    <property type="match status" value="1"/>
</dbReference>